<dbReference type="Proteomes" id="UP000003244">
    <property type="component" value="Unassembled WGS sequence"/>
</dbReference>
<feature type="region of interest" description="Disordered" evidence="2">
    <location>
        <begin position="1368"/>
        <end position="1405"/>
    </location>
</feature>
<accession>E0E2M2</accession>
<protein>
    <submittedName>
        <fullName evidence="4">Putative cell wall binding repeat 2</fullName>
    </submittedName>
</protein>
<evidence type="ECO:0000313" key="4">
    <source>
        <dbReference type="EMBL" id="EFM64859.1"/>
    </source>
</evidence>
<reference evidence="4 5" key="1">
    <citation type="submission" date="2010-08" db="EMBL/GenBank/DDBJ databases">
        <authorList>
            <person name="Harkins D.M."/>
            <person name="Madupu R."/>
            <person name="Durkin A.S."/>
            <person name="Torralba M."/>
            <person name="Methe B."/>
            <person name="Sutton G.G."/>
            <person name="Nelson K.E."/>
        </authorList>
    </citation>
    <scope>NUCLEOTIDE SEQUENCE [LARGE SCALE GENOMIC DNA]</scope>
    <source>
        <strain evidence="4 5">DSM 17678</strain>
    </source>
</reference>
<dbReference type="RefSeq" id="WP_007789185.1">
    <property type="nucleotide sequence ID" value="NZ_ADGQ01000043.1"/>
</dbReference>
<comment type="caution">
    <text evidence="4">The sequence shown here is derived from an EMBL/GenBank/DDBJ whole genome shotgun (WGS) entry which is preliminary data.</text>
</comment>
<dbReference type="InterPro" id="IPR037250">
    <property type="entry name" value="NEAT_dom_sf"/>
</dbReference>
<dbReference type="GeneID" id="84801613"/>
<organism evidence="4 5">
    <name type="scientific">Peptostreptococcus stomatis DSM 17678</name>
    <dbReference type="NCBI Taxonomy" id="596315"/>
    <lineage>
        <taxon>Bacteria</taxon>
        <taxon>Bacillati</taxon>
        <taxon>Bacillota</taxon>
        <taxon>Clostridia</taxon>
        <taxon>Peptostreptococcales</taxon>
        <taxon>Peptostreptococcaceae</taxon>
        <taxon>Peptostreptococcus</taxon>
    </lineage>
</organism>
<keyword evidence="1" id="KW-0175">Coiled coil</keyword>
<dbReference type="eggNOG" id="COG3266">
    <property type="taxonomic scope" value="Bacteria"/>
</dbReference>
<keyword evidence="3" id="KW-0732">Signal</keyword>
<evidence type="ECO:0000256" key="3">
    <source>
        <dbReference type="SAM" id="SignalP"/>
    </source>
</evidence>
<proteinExistence type="predicted"/>
<keyword evidence="5" id="KW-1185">Reference proteome</keyword>
<evidence type="ECO:0000256" key="1">
    <source>
        <dbReference type="SAM" id="Coils"/>
    </source>
</evidence>
<sequence length="1868" mass="209214">MIVKIGKKVISITLALAMMTTSLVGYSSISFADASNSHINQVNLKENIDYEIGMIKKSKMSEDDELPVGELEEFDATPQYSNNEMYSNGIYHLTAKVKKVNDKYIVKLPVAVYRMELNFRNNEWEKYSQSGFQYLKESDGKLIDGKVIRNIQPLENGVSESGQWKQELKELTLTTDELNKPIYIKSILTTHHFRGGETDENIYSKYTFDLENFGDNKLKFDVPKIEELLEKLNIEDKPSGETGENNEEGKYVYLSNGNKVRVDNINDEKDKEALLNQVKEIGLNKEKYNKYLILGEDISTLDDMIKLLKDEGFMTLSAAMKLAYLQIISDSEKGKNKSIILTDGERINIPTNDNVEDIASSYVKLIKGKDNNFEGVSLDKKSYPENIDVKGSTLKIDDILNKFDDSYLDAIADNSSDFIELLEAIVNSEKKSTSDTYNLFTVDGIVSVKKSDVKKINSDVFNNISNILTKLDESKYVFPIMTYKNRQELIKGFNAFKTEKEVTNKVEKPALLNFFSDSYKSSVNYFDETITHKNKMASGLNFTFYAKDVFVDNRIDFKFTLDGTEPTEKSESMREEKTGIFGVEFDQMKEYGSKNRPLQELPNAVYSGGTVVLKVKAFQKGMEPSETLTYNCKIGRLYDDGLVKKATYFEGEVHESYLGNPDLKFKEFGVYNDSKLDINRINSGEFYEKVKKGAIASGLNNFALLNYKITDPNGEPAKIENGQWLSEKFNDKKLPGHYNWIIQLRLNKGKNLYPLDLNNDKIDLYRVSDDGKISKIEKCEKDGVFSKSGNKVDLIFDINDYKGNILLVEKTTNDNVGELKKQYKDILDKLSGSKENYESQKLNELLDSSKKVYESFNDNTAKEKVLEALNKLKMQILELQMANKNEKDYELEKAIADSKNKLTRILKTEDSLSKLDKLVESIEKNKSSMSDKEKEEASTNIRKAISSLEMIYDGFKKQPKLSDGIYEIPIQMRMFGSINEISMGNNAIEGIAKLTIKNGIQNIEFDVKSVNMSNLEGRVIKINYFEPDNYDPTGGLKKESDLGEPKQVNVIKKENLLGFDGKKRDYVTKVSIPLNKEKENPKRYIGISVDVMNGLFGNGPDDDVFKYGVLVLDYGQIKSIKNDDPEVPTPNPDVDKDTWTVPVEMKMAHEDRPSMGSLATIPTAKISKNKDGKYTYTVNFKGIHRNFGTGTFYGHLFGMKKYMDGFDSNLSEEISPSRMAKDKDIYSNEREFPSEYKFVSDKLVDTLNVKVAVDAMCMIATGGNPYEANVDKWKGSQAARLVFDISSIGNNEPKPNENPKISKEIKELLIKDIELAESILKSGVVTGNSKSLVEAAISSAKKTINDPKSTELHYLTAREVLRFSIANIKKDPNPNNGGDNLIGDKSKDKTGDSDNNGEDKKKQVKKYRVPVKMVQAYNQKEASMGDKAIDREAIVYTKDGKSTIYLGMKGISLMNKYGHLTDMLIYPGSSMSSEPEMARVYKTYIDRAMDGKDRYFPRIIAFNRPTTKESKIYIKVYVDAMDSIQSNASSYDKIVKGSGAQNAMLEFDWSNAKDISDQDGIDFGAGNEDLNGKNTERLAGSNRYETSAKISQKYFSSADTVILASGKNNADALVSASFANAHKAPILLTNKDTTDESVLNEISRLKAKNIIIVGGSSSVSHKVEGEMRKKGYSVRRLAGNNRYETSAMIAQEVKDITKVSKAILINGSKEADALTVSGLATSQGLPVIMTRSGELEGNAKAKFNAWNLDQVYLVGGTNSISDSVVNQVRAKTKTRLSGQDRFKTALAIADESYPSTKKVMFANGYNSIDALSAGAVTARAKMPILLVNRTSIPNSIKDRLNGKISQSVILGGESTISTSMINSLSFVK</sequence>
<feature type="coiled-coil region" evidence="1">
    <location>
        <begin position="820"/>
        <end position="882"/>
    </location>
</feature>
<evidence type="ECO:0000313" key="5">
    <source>
        <dbReference type="Proteomes" id="UP000003244"/>
    </source>
</evidence>
<dbReference type="Gene3D" id="3.40.50.12090">
    <property type="match status" value="2"/>
</dbReference>
<feature type="signal peptide" evidence="3">
    <location>
        <begin position="1"/>
        <end position="32"/>
    </location>
</feature>
<dbReference type="InterPro" id="IPR051922">
    <property type="entry name" value="Bact_Sporulation_Assoc"/>
</dbReference>
<dbReference type="Pfam" id="PF04122">
    <property type="entry name" value="CW_binding_2"/>
    <property type="match status" value="3"/>
</dbReference>
<dbReference type="STRING" id="596315.HMPREF0634_0009"/>
<dbReference type="PANTHER" id="PTHR30032:SF8">
    <property type="entry name" value="GERMINATION-SPECIFIC N-ACETYLMURAMOYL-L-ALANINE AMIDASE"/>
    <property type="match status" value="1"/>
</dbReference>
<name>E0E2M2_9FIRM</name>
<evidence type="ECO:0000256" key="2">
    <source>
        <dbReference type="SAM" id="MobiDB-lite"/>
    </source>
</evidence>
<gene>
    <name evidence="4" type="ORF">HMPREF0634_0009</name>
</gene>
<dbReference type="Gene3D" id="2.60.40.1850">
    <property type="match status" value="2"/>
</dbReference>
<dbReference type="InterPro" id="IPR007253">
    <property type="entry name" value="Cell_wall-bd_2"/>
</dbReference>
<dbReference type="EMBL" id="ADGQ01000043">
    <property type="protein sequence ID" value="EFM64859.1"/>
    <property type="molecule type" value="Genomic_DNA"/>
</dbReference>
<feature type="compositionally biased region" description="Basic and acidic residues" evidence="2">
    <location>
        <begin position="1382"/>
        <end position="1401"/>
    </location>
</feature>
<dbReference type="PANTHER" id="PTHR30032">
    <property type="entry name" value="N-ACETYLMURAMOYL-L-ALANINE AMIDASE-RELATED"/>
    <property type="match status" value="1"/>
</dbReference>
<feature type="chain" id="PRO_5039637870" evidence="3">
    <location>
        <begin position="33"/>
        <end position="1868"/>
    </location>
</feature>